<evidence type="ECO:0000256" key="1">
    <source>
        <dbReference type="ARBA" id="ARBA00022527"/>
    </source>
</evidence>
<keyword evidence="1" id="KW-0723">Serine/threonine-protein kinase</keyword>
<keyword evidence="4" id="KW-0418">Kinase</keyword>
<keyword evidence="3" id="KW-0547">Nucleotide-binding</keyword>
<evidence type="ECO:0000256" key="3">
    <source>
        <dbReference type="ARBA" id="ARBA00022741"/>
    </source>
</evidence>
<dbReference type="EMBL" id="HG994365">
    <property type="protein sequence ID" value="CAF2070237.1"/>
    <property type="molecule type" value="Genomic_DNA"/>
</dbReference>
<evidence type="ECO:0000256" key="2">
    <source>
        <dbReference type="ARBA" id="ARBA00022679"/>
    </source>
</evidence>
<dbReference type="AlphaFoldDB" id="A0A816RGE2"/>
<proteinExistence type="inferred from homology"/>
<dbReference type="Gramene" id="CDX82812">
    <property type="protein sequence ID" value="CDX82812"/>
    <property type="gene ID" value="GSBRNA2T00138152001"/>
</dbReference>
<evidence type="ECO:0000256" key="4">
    <source>
        <dbReference type="ARBA" id="ARBA00022777"/>
    </source>
</evidence>
<dbReference type="GO" id="GO:0005524">
    <property type="term" value="F:ATP binding"/>
    <property type="evidence" value="ECO:0007669"/>
    <property type="project" value="InterPro"/>
</dbReference>
<keyword evidence="2" id="KW-0808">Transferase</keyword>
<reference evidence="6" key="1">
    <citation type="submission" date="2021-01" db="EMBL/GenBank/DDBJ databases">
        <authorList>
            <consortium name="Genoscope - CEA"/>
            <person name="William W."/>
        </authorList>
    </citation>
    <scope>NUCLEOTIDE SEQUENCE</scope>
</reference>
<dbReference type="GO" id="GO:0004674">
    <property type="term" value="F:protein serine/threonine kinase activity"/>
    <property type="evidence" value="ECO:0007669"/>
    <property type="project" value="UniProtKB-KW"/>
</dbReference>
<dbReference type="OMA" id="YAQCEFE"/>
<feature type="compositionally biased region" description="Low complexity" evidence="5">
    <location>
        <begin position="14"/>
        <end position="24"/>
    </location>
</feature>
<dbReference type="PANTHER" id="PTHR31756:SF3">
    <property type="entry name" value="PYRUVATE, PHOSPHATE DIKINASE REGULATORY PROTEIN 1, CHLOROPLASTIC"/>
    <property type="match status" value="1"/>
</dbReference>
<evidence type="ECO:0000313" key="6">
    <source>
        <dbReference type="EMBL" id="CAF2070237.1"/>
    </source>
</evidence>
<sequence length="397" mass="43497">MAFLSAVKLQGRPPSISSILNPNPKHAGSDSVSLDVSIPDSERKTRKFSSKLSRWNRARTLRSGVKVDRTINNESNSTTGPIVNIPDISTVESDVSSINGDHETDFTAAKSIYIVSDGTGWTAEHAVNAALGQFDYCLVDRGCPVNTHLFSGIEDRETLMEIIKQAAIEGAMVMYTLADPSMAEAAMRACKLWSISSLDILGPITDAISSHLGANPSGLSRGVLNSSLNEDYFKRIEAIEFTIKHDDGALPENLEKADIVLVGVSRTGKTPLSTYLAQKGYKVSNVPIVNGVDLPRTLFEVDSRKVFGLMINPVVLQGIREARAKSLGLGSGFEIKYSELRSVREELEHAKRIFAENPSWPVIEVTERAIEETAAVVLRLYDERQSNRAMPRISKCY</sequence>
<name>A0A816RGE2_BRANA</name>
<evidence type="ECO:0000256" key="5">
    <source>
        <dbReference type="SAM" id="MobiDB-lite"/>
    </source>
</evidence>
<protein>
    <submittedName>
        <fullName evidence="6">(rape) hypothetical protein</fullName>
    </submittedName>
</protein>
<dbReference type="NCBIfam" id="NF003742">
    <property type="entry name" value="PRK05339.1"/>
    <property type="match status" value="1"/>
</dbReference>
<dbReference type="Pfam" id="PF03618">
    <property type="entry name" value="Kinase-PPPase"/>
    <property type="match status" value="1"/>
</dbReference>
<gene>
    <name evidence="6" type="ORF">DARMORV10_C01P15150.1</name>
</gene>
<organism evidence="6">
    <name type="scientific">Brassica napus</name>
    <name type="common">Rape</name>
    <dbReference type="NCBI Taxonomy" id="3708"/>
    <lineage>
        <taxon>Eukaryota</taxon>
        <taxon>Viridiplantae</taxon>
        <taxon>Streptophyta</taxon>
        <taxon>Embryophyta</taxon>
        <taxon>Tracheophyta</taxon>
        <taxon>Spermatophyta</taxon>
        <taxon>Magnoliopsida</taxon>
        <taxon>eudicotyledons</taxon>
        <taxon>Gunneridae</taxon>
        <taxon>Pentapetalae</taxon>
        <taxon>rosids</taxon>
        <taxon>malvids</taxon>
        <taxon>Brassicales</taxon>
        <taxon>Brassicaceae</taxon>
        <taxon>Brassiceae</taxon>
        <taxon>Brassica</taxon>
    </lineage>
</organism>
<dbReference type="Proteomes" id="UP001295469">
    <property type="component" value="Chromosome C01"/>
</dbReference>
<feature type="region of interest" description="Disordered" evidence="5">
    <location>
        <begin position="14"/>
        <end position="36"/>
    </location>
</feature>
<dbReference type="InterPro" id="IPR026565">
    <property type="entry name" value="PPDK_reg"/>
</dbReference>
<dbReference type="InterPro" id="IPR005177">
    <property type="entry name" value="Kinase-pyrophosphorylase"/>
</dbReference>
<dbReference type="HAMAP" id="MF_00921">
    <property type="entry name" value="PDRP"/>
    <property type="match status" value="1"/>
</dbReference>
<accession>A0A816RGE2</accession>
<dbReference type="PANTHER" id="PTHR31756">
    <property type="entry name" value="PYRUVATE, PHOSPHATE DIKINASE REGULATORY PROTEIN 1, CHLOROPLASTIC"/>
    <property type="match status" value="1"/>
</dbReference>